<accession>A0A8X6J734</accession>
<name>A0A8X6J734_9ARAC</name>
<sequence length="158" mass="17910">MTQSAFHFDGCNCFDERQGLLIQQKPVIKACSRLVKLDDGKSHKPHLVSFSTLESARHPDLLNDDQFKRKIPLSLRLVCHGSARRIPLFILICPNCFDEWQGLLIQQKSVIKACSRLVKLDDGKSWNGRCREAIHCIRSDIGSERGENVPLNALFLTP</sequence>
<evidence type="ECO:0000313" key="2">
    <source>
        <dbReference type="Proteomes" id="UP000886998"/>
    </source>
</evidence>
<reference evidence="1" key="1">
    <citation type="submission" date="2020-08" db="EMBL/GenBank/DDBJ databases">
        <title>Multicomponent nature underlies the extraordinary mechanical properties of spider dragline silk.</title>
        <authorList>
            <person name="Kono N."/>
            <person name="Nakamura H."/>
            <person name="Mori M."/>
            <person name="Yoshida Y."/>
            <person name="Ohtoshi R."/>
            <person name="Malay A.D."/>
            <person name="Moran D.A.P."/>
            <person name="Tomita M."/>
            <person name="Numata K."/>
            <person name="Arakawa K."/>
        </authorList>
    </citation>
    <scope>NUCLEOTIDE SEQUENCE</scope>
</reference>
<dbReference type="AlphaFoldDB" id="A0A8X6J734"/>
<evidence type="ECO:0000313" key="1">
    <source>
        <dbReference type="EMBL" id="GFS41916.1"/>
    </source>
</evidence>
<comment type="caution">
    <text evidence="1">The sequence shown here is derived from an EMBL/GenBank/DDBJ whole genome shotgun (WGS) entry which is preliminary data.</text>
</comment>
<gene>
    <name evidence="1" type="ORF">TNIN_20331</name>
</gene>
<proteinExistence type="predicted"/>
<keyword evidence="2" id="KW-1185">Reference proteome</keyword>
<protein>
    <submittedName>
        <fullName evidence="1">Uncharacterized protein</fullName>
    </submittedName>
</protein>
<dbReference type="Proteomes" id="UP000886998">
    <property type="component" value="Unassembled WGS sequence"/>
</dbReference>
<dbReference type="EMBL" id="BMAV01025495">
    <property type="protein sequence ID" value="GFS41916.1"/>
    <property type="molecule type" value="Genomic_DNA"/>
</dbReference>
<organism evidence="1 2">
    <name type="scientific">Trichonephila inaurata madagascariensis</name>
    <dbReference type="NCBI Taxonomy" id="2747483"/>
    <lineage>
        <taxon>Eukaryota</taxon>
        <taxon>Metazoa</taxon>
        <taxon>Ecdysozoa</taxon>
        <taxon>Arthropoda</taxon>
        <taxon>Chelicerata</taxon>
        <taxon>Arachnida</taxon>
        <taxon>Araneae</taxon>
        <taxon>Araneomorphae</taxon>
        <taxon>Entelegynae</taxon>
        <taxon>Araneoidea</taxon>
        <taxon>Nephilidae</taxon>
        <taxon>Trichonephila</taxon>
        <taxon>Trichonephila inaurata</taxon>
    </lineage>
</organism>